<evidence type="ECO:0000256" key="1">
    <source>
        <dbReference type="ARBA" id="ARBA00023015"/>
    </source>
</evidence>
<dbReference type="Proteomes" id="UP000366945">
    <property type="component" value="Unassembled WGS sequence"/>
</dbReference>
<dbReference type="PANTHER" id="PTHR43130">
    <property type="entry name" value="ARAC-FAMILY TRANSCRIPTIONAL REGULATOR"/>
    <property type="match status" value="1"/>
</dbReference>
<name>A0A5E4U6V7_9BURK</name>
<feature type="domain" description="HTH araC/xylS-type" evidence="3">
    <location>
        <begin position="218"/>
        <end position="316"/>
    </location>
</feature>
<evidence type="ECO:0000259" key="3">
    <source>
        <dbReference type="PROSITE" id="PS01124"/>
    </source>
</evidence>
<dbReference type="AlphaFoldDB" id="A0A5E4U6V7"/>
<accession>A0A5E4U6V7</accession>
<evidence type="ECO:0000313" key="4">
    <source>
        <dbReference type="EMBL" id="VVD95806.1"/>
    </source>
</evidence>
<dbReference type="Gene3D" id="3.40.50.880">
    <property type="match status" value="1"/>
</dbReference>
<dbReference type="InterPro" id="IPR002818">
    <property type="entry name" value="DJ-1/PfpI"/>
</dbReference>
<dbReference type="Pfam" id="PF12833">
    <property type="entry name" value="HTH_18"/>
    <property type="match status" value="1"/>
</dbReference>
<dbReference type="InterPro" id="IPR018060">
    <property type="entry name" value="HTH_AraC"/>
</dbReference>
<dbReference type="SMART" id="SM00342">
    <property type="entry name" value="HTH_ARAC"/>
    <property type="match status" value="1"/>
</dbReference>
<organism evidence="4 5">
    <name type="scientific">Pandoraea pneumonica</name>
    <dbReference type="NCBI Taxonomy" id="2508299"/>
    <lineage>
        <taxon>Bacteria</taxon>
        <taxon>Pseudomonadati</taxon>
        <taxon>Pseudomonadota</taxon>
        <taxon>Betaproteobacteria</taxon>
        <taxon>Burkholderiales</taxon>
        <taxon>Burkholderiaceae</taxon>
        <taxon>Pandoraea</taxon>
    </lineage>
</organism>
<dbReference type="InterPro" id="IPR009057">
    <property type="entry name" value="Homeodomain-like_sf"/>
</dbReference>
<dbReference type="RefSeq" id="WP_150679239.1">
    <property type="nucleotide sequence ID" value="NZ_CABPSK010000002.1"/>
</dbReference>
<keyword evidence="1" id="KW-0805">Transcription regulation</keyword>
<dbReference type="PANTHER" id="PTHR43130:SF3">
    <property type="entry name" value="HTH-TYPE TRANSCRIPTIONAL REGULATOR RV1931C"/>
    <property type="match status" value="1"/>
</dbReference>
<dbReference type="GO" id="GO:0043565">
    <property type="term" value="F:sequence-specific DNA binding"/>
    <property type="evidence" value="ECO:0007669"/>
    <property type="project" value="InterPro"/>
</dbReference>
<dbReference type="OrthoDB" id="8543772at2"/>
<dbReference type="GeneID" id="300403898"/>
<dbReference type="CDD" id="cd03137">
    <property type="entry name" value="GATase1_AraC_1"/>
    <property type="match status" value="1"/>
</dbReference>
<protein>
    <submittedName>
        <fullName evidence="4">AraC family transcriptional regulator</fullName>
    </submittedName>
</protein>
<dbReference type="PROSITE" id="PS01124">
    <property type="entry name" value="HTH_ARAC_FAMILY_2"/>
    <property type="match status" value="1"/>
</dbReference>
<dbReference type="SUPFAM" id="SSF46689">
    <property type="entry name" value="Homeodomain-like"/>
    <property type="match status" value="2"/>
</dbReference>
<sequence length="322" mass="34882">MIRNVALLVFPGVQSLDVSGPLDVFAEANRFLLPDNHYQTEVIGTQHGSIACSNGMTLLPRRHYQEAGGHLDLLLVAGGPSLLTDDLGPNVSRWLLDATARARRFGSICNGALVLAAAGLLDGKRVTTHWNDVDVLAQRAPSAHIEADRLFIQDGNLYTSAGVTAGIDLSLHLLAQDHGQAVALNVAKRLVVFTQRAGGQSQFSPYLTPYAEPNSPVAQVQQYVLEHLAEPLSVGDLAAVAKMSVRNFSRVFSRDAGATPADFVSAARIDAARVMLENGNAPLKTVAWQCGFGDPHNMRKVFQRRFGVSPQQYREHFGRPQD</sequence>
<reference evidence="4 5" key="1">
    <citation type="submission" date="2019-08" db="EMBL/GenBank/DDBJ databases">
        <authorList>
            <person name="Peeters C."/>
        </authorList>
    </citation>
    <scope>NUCLEOTIDE SEQUENCE [LARGE SCALE GENOMIC DNA]</scope>
    <source>
        <strain evidence="4 5">LMG 31114</strain>
    </source>
</reference>
<evidence type="ECO:0000313" key="5">
    <source>
        <dbReference type="Proteomes" id="UP000366945"/>
    </source>
</evidence>
<gene>
    <name evidence="4" type="ORF">PPN31114_01854</name>
</gene>
<keyword evidence="2" id="KW-0804">Transcription</keyword>
<dbReference type="Pfam" id="PF01965">
    <property type="entry name" value="DJ-1_PfpI"/>
    <property type="match status" value="1"/>
</dbReference>
<dbReference type="InterPro" id="IPR029062">
    <property type="entry name" value="Class_I_gatase-like"/>
</dbReference>
<evidence type="ECO:0000256" key="2">
    <source>
        <dbReference type="ARBA" id="ARBA00023163"/>
    </source>
</evidence>
<dbReference type="EMBL" id="CABPSK010000002">
    <property type="protein sequence ID" value="VVD95806.1"/>
    <property type="molecule type" value="Genomic_DNA"/>
</dbReference>
<dbReference type="GO" id="GO:0003700">
    <property type="term" value="F:DNA-binding transcription factor activity"/>
    <property type="evidence" value="ECO:0007669"/>
    <property type="project" value="InterPro"/>
</dbReference>
<dbReference type="InterPro" id="IPR052158">
    <property type="entry name" value="INH-QAR"/>
</dbReference>
<proteinExistence type="predicted"/>
<dbReference type="Gene3D" id="1.10.10.60">
    <property type="entry name" value="Homeodomain-like"/>
    <property type="match status" value="1"/>
</dbReference>
<keyword evidence="5" id="KW-1185">Reference proteome</keyword>
<dbReference type="SUPFAM" id="SSF52317">
    <property type="entry name" value="Class I glutamine amidotransferase-like"/>
    <property type="match status" value="1"/>
</dbReference>